<dbReference type="EMBL" id="BSSU01000006">
    <property type="protein sequence ID" value="GLX81883.1"/>
    <property type="molecule type" value="Genomic_DNA"/>
</dbReference>
<evidence type="ECO:0000313" key="3">
    <source>
        <dbReference type="Proteomes" id="UP001157133"/>
    </source>
</evidence>
<keyword evidence="3" id="KW-1185">Reference proteome</keyword>
<feature type="transmembrane region" description="Helical" evidence="1">
    <location>
        <begin position="99"/>
        <end position="117"/>
    </location>
</feature>
<keyword evidence="1" id="KW-0812">Transmembrane</keyword>
<dbReference type="RefSeq" id="WP_284207229.1">
    <property type="nucleotide sequence ID" value="NZ_BSSU01000006.1"/>
</dbReference>
<proteinExistence type="predicted"/>
<evidence type="ECO:0000256" key="1">
    <source>
        <dbReference type="SAM" id="Phobius"/>
    </source>
</evidence>
<feature type="transmembrane region" description="Helical" evidence="1">
    <location>
        <begin position="67"/>
        <end position="87"/>
    </location>
</feature>
<name>A0ABQ6H0Z7_9GAMM</name>
<dbReference type="Proteomes" id="UP001157133">
    <property type="component" value="Unassembled WGS sequence"/>
</dbReference>
<keyword evidence="1" id="KW-1133">Transmembrane helix</keyword>
<protein>
    <submittedName>
        <fullName evidence="2">Uncharacterized protein</fullName>
    </submittedName>
</protein>
<gene>
    <name evidence="2" type="ORF">theurythT_13350</name>
</gene>
<evidence type="ECO:0000313" key="2">
    <source>
        <dbReference type="EMBL" id="GLX81883.1"/>
    </source>
</evidence>
<comment type="caution">
    <text evidence="2">The sequence shown here is derived from an EMBL/GenBank/DDBJ whole genome shotgun (WGS) entry which is preliminary data.</text>
</comment>
<keyword evidence="1" id="KW-0472">Membrane</keyword>
<reference evidence="2 3" key="1">
    <citation type="submission" date="2023-03" db="EMBL/GenBank/DDBJ databases">
        <title>Draft genome sequence of Thalassotalea eurytherma JCM 18482T.</title>
        <authorList>
            <person name="Sawabe T."/>
        </authorList>
    </citation>
    <scope>NUCLEOTIDE SEQUENCE [LARGE SCALE GENOMIC DNA]</scope>
    <source>
        <strain evidence="2 3">JCM 18482</strain>
    </source>
</reference>
<accession>A0ABQ6H0Z7</accession>
<organism evidence="2 3">
    <name type="scientific">Thalassotalea eurytherma</name>
    <dbReference type="NCBI Taxonomy" id="1144278"/>
    <lineage>
        <taxon>Bacteria</taxon>
        <taxon>Pseudomonadati</taxon>
        <taxon>Pseudomonadota</taxon>
        <taxon>Gammaproteobacteria</taxon>
        <taxon>Alteromonadales</taxon>
        <taxon>Colwelliaceae</taxon>
        <taxon>Thalassotalea</taxon>
    </lineage>
</organism>
<feature type="transmembrane region" description="Helical" evidence="1">
    <location>
        <begin position="21"/>
        <end position="41"/>
    </location>
</feature>
<sequence length="120" mass="14266">MAWQGEERRSEDDFWVKIARILAVIAWSLFIVALIVSHYAAPETDFGLVRYHDLEVRKFWIKPLTTYLYITLWTAALLSYISVLVNRYRARRATDNRNFYVKLLMVIIVAWVTYLLLHVN</sequence>